<dbReference type="CDD" id="cd00093">
    <property type="entry name" value="HTH_XRE"/>
    <property type="match status" value="1"/>
</dbReference>
<dbReference type="InterPro" id="IPR001387">
    <property type="entry name" value="Cro/C1-type_HTH"/>
</dbReference>
<dbReference type="OrthoDB" id="581105at2"/>
<evidence type="ECO:0000259" key="3">
    <source>
        <dbReference type="PROSITE" id="PS50943"/>
    </source>
</evidence>
<dbReference type="InterPro" id="IPR010982">
    <property type="entry name" value="Lambda_DNA-bd_dom_sf"/>
</dbReference>
<accession>A0A426UTC9</accession>
<evidence type="ECO:0000256" key="1">
    <source>
        <dbReference type="SAM" id="Coils"/>
    </source>
</evidence>
<dbReference type="SUPFAM" id="SSF47413">
    <property type="entry name" value="lambda repressor-like DNA-binding domains"/>
    <property type="match status" value="1"/>
</dbReference>
<evidence type="ECO:0000256" key="2">
    <source>
        <dbReference type="SAM" id="MobiDB-lite"/>
    </source>
</evidence>
<dbReference type="InterPro" id="IPR027417">
    <property type="entry name" value="P-loop_NTPase"/>
</dbReference>
<protein>
    <submittedName>
        <fullName evidence="4">XRE family transcriptional regulator</fullName>
    </submittedName>
</protein>
<feature type="region of interest" description="Disordered" evidence="2">
    <location>
        <begin position="1"/>
        <end position="32"/>
    </location>
</feature>
<dbReference type="RefSeq" id="WP_125249549.1">
    <property type="nucleotide sequence ID" value="NZ_RSEB01000006.1"/>
</dbReference>
<dbReference type="Pfam" id="PF01381">
    <property type="entry name" value="HTH_3"/>
    <property type="match status" value="1"/>
</dbReference>
<dbReference type="InterPro" id="IPR042197">
    <property type="entry name" value="Apaf_helical"/>
</dbReference>
<name>A0A426UTC9_9ACTN</name>
<organism evidence="4 5">
    <name type="scientific">Glycomyces terrestris</name>
    <dbReference type="NCBI Taxonomy" id="2493553"/>
    <lineage>
        <taxon>Bacteria</taxon>
        <taxon>Bacillati</taxon>
        <taxon>Actinomycetota</taxon>
        <taxon>Actinomycetes</taxon>
        <taxon>Glycomycetales</taxon>
        <taxon>Glycomycetaceae</taxon>
        <taxon>Glycomyces</taxon>
    </lineage>
</organism>
<comment type="caution">
    <text evidence="4">The sequence shown here is derived from an EMBL/GenBank/DDBJ whole genome shotgun (WGS) entry which is preliminary data.</text>
</comment>
<dbReference type="SMART" id="SM00530">
    <property type="entry name" value="HTH_XRE"/>
    <property type="match status" value="1"/>
</dbReference>
<reference evidence="4 5" key="1">
    <citation type="submission" date="2018-12" db="EMBL/GenBank/DDBJ databases">
        <title>Glycomyces sp. YIM 121974 draft genome.</title>
        <authorList>
            <person name="Li Q."/>
        </authorList>
    </citation>
    <scope>NUCLEOTIDE SEQUENCE [LARGE SCALE GENOMIC DNA]</scope>
    <source>
        <strain evidence="4 5">YIM 121974</strain>
    </source>
</reference>
<dbReference type="PANTHER" id="PTHR47691">
    <property type="entry name" value="REGULATOR-RELATED"/>
    <property type="match status" value="1"/>
</dbReference>
<sequence>MSEPPGNALDSGPDNADGNGPGHVPDSVPDTASDHAFANARVNLRPLRKRAMLTQEELARKAGVGTRTIRDIEAGRVRPQPRTLRLVIEALGLDEADLAALTGTPVPAEAPESGPVTLPSGTTAFTGRTASLAMLDAAVGASPLVVLTGPGGVGKTMLALHWGHGARDRFPGGRLYADLRGFSPGGTAVPPAEAARLLLLATGMDPARIHPDPDARLAQYRAAMRGERRLLILDNVRDAAHARALLPDPGRTHTVVISRRSLLGLAVSHGANVIGVEPIDRAESAALLERLLGPARVEAEPEAVERIVTLCAGLPLALAIAGARAAARPRDPLRTVVDELERSRLDALAVEDDSVDVRAVFSWSYRALEPDAARLFRLLALNPGPDFSAAAAARLHGGPAAEADRALRSLTEAHLVEADDRGRHRLHDLIRLYAGELAAADPDRDAARARLLDWYLQRAAACRAALYPAMVGIPGVDVEGPVPAGDEAAAWLEAEWTNLVAAAEDAAGRGPEPFAWRLADVLRGYVWLHMIGDDGVRLGRAALDAASASGDPLGLAAAANAMGCALMRHNRIDDAITHLRDAAAAARDADWPAGAASAEGNLAVACYQRGRMREGLAHAYAALHAFRDMGETRAEGTNLHWLGLFHSLLGELDTGIDYLEQALKLTAEAGNDPVSRAVLTHLAEILIFRGRLDEAEARLAEAAALERGSVSIDKTGDRLGVQARLLLAAGHTGQARALAARVAEERAADTDHRVQAAAMVTLADACGAEGEHGAAVALYDQVLAMTDHEATVFHRVEAAVNRAGALRRAGETARAESAAHEALATARDGDYRFLEGRALNVLARLAAAADRTEEAADRAREALAIHRETGHRAGEDESLRILGRVERS</sequence>
<dbReference type="Gene3D" id="1.10.260.40">
    <property type="entry name" value="lambda repressor-like DNA-binding domains"/>
    <property type="match status" value="1"/>
</dbReference>
<dbReference type="Gene3D" id="1.10.8.430">
    <property type="entry name" value="Helical domain of apoptotic protease-activating factors"/>
    <property type="match status" value="1"/>
</dbReference>
<dbReference type="GO" id="GO:0043531">
    <property type="term" value="F:ADP binding"/>
    <property type="evidence" value="ECO:0007669"/>
    <property type="project" value="InterPro"/>
</dbReference>
<evidence type="ECO:0000313" key="5">
    <source>
        <dbReference type="Proteomes" id="UP000277256"/>
    </source>
</evidence>
<dbReference type="InterPro" id="IPR019734">
    <property type="entry name" value="TPR_rpt"/>
</dbReference>
<gene>
    <name evidence="4" type="ORF">EIW28_20315</name>
</gene>
<dbReference type="Gene3D" id="1.25.40.10">
    <property type="entry name" value="Tetratricopeptide repeat domain"/>
    <property type="match status" value="2"/>
</dbReference>
<dbReference type="InterPro" id="IPR011990">
    <property type="entry name" value="TPR-like_helical_dom_sf"/>
</dbReference>
<proteinExistence type="predicted"/>
<dbReference type="AlphaFoldDB" id="A0A426UTC9"/>
<dbReference type="Proteomes" id="UP000277256">
    <property type="component" value="Unassembled WGS sequence"/>
</dbReference>
<keyword evidence="1" id="KW-0175">Coiled coil</keyword>
<feature type="coiled-coil region" evidence="1">
    <location>
        <begin position="842"/>
        <end position="869"/>
    </location>
</feature>
<dbReference type="EMBL" id="RSEB01000006">
    <property type="protein sequence ID" value="RRR96795.1"/>
    <property type="molecule type" value="Genomic_DNA"/>
</dbReference>
<dbReference type="SUPFAM" id="SSF52540">
    <property type="entry name" value="P-loop containing nucleoside triphosphate hydrolases"/>
    <property type="match status" value="1"/>
</dbReference>
<dbReference type="GO" id="GO:0003677">
    <property type="term" value="F:DNA binding"/>
    <property type="evidence" value="ECO:0007669"/>
    <property type="project" value="InterPro"/>
</dbReference>
<feature type="domain" description="HTH cro/C1-type" evidence="3">
    <location>
        <begin position="44"/>
        <end position="98"/>
    </location>
</feature>
<dbReference type="Pfam" id="PF13424">
    <property type="entry name" value="TPR_12"/>
    <property type="match status" value="1"/>
</dbReference>
<keyword evidence="5" id="KW-1185">Reference proteome</keyword>
<dbReference type="PANTHER" id="PTHR47691:SF3">
    <property type="entry name" value="HTH-TYPE TRANSCRIPTIONAL REGULATOR RV0890C-RELATED"/>
    <property type="match status" value="1"/>
</dbReference>
<evidence type="ECO:0000313" key="4">
    <source>
        <dbReference type="EMBL" id="RRR96795.1"/>
    </source>
</evidence>
<dbReference type="PRINTS" id="PR00364">
    <property type="entry name" value="DISEASERSIST"/>
</dbReference>
<dbReference type="SMART" id="SM00028">
    <property type="entry name" value="TPR"/>
    <property type="match status" value="6"/>
</dbReference>
<dbReference type="PROSITE" id="PS50943">
    <property type="entry name" value="HTH_CROC1"/>
    <property type="match status" value="1"/>
</dbReference>
<dbReference type="Gene3D" id="3.40.50.300">
    <property type="entry name" value="P-loop containing nucleotide triphosphate hydrolases"/>
    <property type="match status" value="1"/>
</dbReference>
<dbReference type="SUPFAM" id="SSF48452">
    <property type="entry name" value="TPR-like"/>
    <property type="match status" value="2"/>
</dbReference>